<comment type="caution">
    <text evidence="1">The sequence shown here is derived from an EMBL/GenBank/DDBJ whole genome shotgun (WGS) entry which is preliminary data.</text>
</comment>
<reference evidence="1" key="2">
    <citation type="submission" date="2023-06" db="EMBL/GenBank/DDBJ databases">
        <authorList>
            <person name="Swenson N.G."/>
            <person name="Wegrzyn J.L."/>
            <person name="Mcevoy S.L."/>
        </authorList>
    </citation>
    <scope>NUCLEOTIDE SEQUENCE</scope>
    <source>
        <strain evidence="1">NS2018</strain>
        <tissue evidence="1">Leaf</tissue>
    </source>
</reference>
<dbReference type="AlphaFoldDB" id="A0AA39RLE8"/>
<proteinExistence type="predicted"/>
<name>A0AA39RLE8_ACESA</name>
<dbReference type="EMBL" id="JAUESC010000386">
    <property type="protein sequence ID" value="KAK0575511.1"/>
    <property type="molecule type" value="Genomic_DNA"/>
</dbReference>
<evidence type="ECO:0000313" key="2">
    <source>
        <dbReference type="Proteomes" id="UP001168877"/>
    </source>
</evidence>
<accession>A0AA39RLE8</accession>
<evidence type="ECO:0000313" key="1">
    <source>
        <dbReference type="EMBL" id="KAK0575511.1"/>
    </source>
</evidence>
<keyword evidence="2" id="KW-1185">Reference proteome</keyword>
<protein>
    <submittedName>
        <fullName evidence="1">Uncharacterized protein</fullName>
    </submittedName>
</protein>
<dbReference type="Proteomes" id="UP001168877">
    <property type="component" value="Unassembled WGS sequence"/>
</dbReference>
<reference evidence="1" key="1">
    <citation type="journal article" date="2022" name="Plant J.">
        <title>Strategies of tolerance reflected in two North American maple genomes.</title>
        <authorList>
            <person name="McEvoy S.L."/>
            <person name="Sezen U.U."/>
            <person name="Trouern-Trend A."/>
            <person name="McMahon S.M."/>
            <person name="Schaberg P.G."/>
            <person name="Yang J."/>
            <person name="Wegrzyn J.L."/>
            <person name="Swenson N.G."/>
        </authorList>
    </citation>
    <scope>NUCLEOTIDE SEQUENCE</scope>
    <source>
        <strain evidence="1">NS2018</strain>
    </source>
</reference>
<organism evidence="1 2">
    <name type="scientific">Acer saccharum</name>
    <name type="common">Sugar maple</name>
    <dbReference type="NCBI Taxonomy" id="4024"/>
    <lineage>
        <taxon>Eukaryota</taxon>
        <taxon>Viridiplantae</taxon>
        <taxon>Streptophyta</taxon>
        <taxon>Embryophyta</taxon>
        <taxon>Tracheophyta</taxon>
        <taxon>Spermatophyta</taxon>
        <taxon>Magnoliopsida</taxon>
        <taxon>eudicotyledons</taxon>
        <taxon>Gunneridae</taxon>
        <taxon>Pentapetalae</taxon>
        <taxon>rosids</taxon>
        <taxon>malvids</taxon>
        <taxon>Sapindales</taxon>
        <taxon>Sapindaceae</taxon>
        <taxon>Hippocastanoideae</taxon>
        <taxon>Acereae</taxon>
        <taxon>Acer</taxon>
    </lineage>
</organism>
<sequence>MSASKAIGSVISRKTGARHLINSAKFNAQLPKPDQIRRFSSIAGVETPSVCKLIGSHDYIDFSANSLCNGTGIVQRRQFLSCGDDAEGDVLSKVYEERRVLGQPCWRVPFLTI</sequence>
<gene>
    <name evidence="1" type="ORF">LWI29_001812</name>
</gene>